<dbReference type="GO" id="GO:0043025">
    <property type="term" value="C:neuronal cell body"/>
    <property type="evidence" value="ECO:0007669"/>
    <property type="project" value="TreeGrafter"/>
</dbReference>
<dbReference type="GO" id="GO:0030425">
    <property type="term" value="C:dendrite"/>
    <property type="evidence" value="ECO:0007669"/>
    <property type="project" value="TreeGrafter"/>
</dbReference>
<accession>A0A182FZX2</accession>
<dbReference type="STRING" id="7167.A0A182FZX2"/>
<keyword evidence="7 8" id="KW-0807">Transducer</keyword>
<dbReference type="GeneID" id="118459100"/>
<dbReference type="GO" id="GO:0007165">
    <property type="term" value="P:signal transduction"/>
    <property type="evidence" value="ECO:0007669"/>
    <property type="project" value="UniProtKB-KW"/>
</dbReference>
<keyword evidence="2 8" id="KW-1003">Cell membrane</keyword>
<dbReference type="AlphaFoldDB" id="A0A182FZX2"/>
<feature type="transmembrane region" description="Helical" evidence="8">
    <location>
        <begin position="166"/>
        <end position="188"/>
    </location>
</feature>
<dbReference type="VEuPathDB" id="VectorBase:AALB20_036032"/>
<evidence type="ECO:0000256" key="1">
    <source>
        <dbReference type="ARBA" id="ARBA00004651"/>
    </source>
</evidence>
<dbReference type="PANTHER" id="PTHR21143">
    <property type="entry name" value="INVERTEBRATE GUSTATORY RECEPTOR"/>
    <property type="match status" value="1"/>
</dbReference>
<feature type="transmembrane region" description="Helical" evidence="8">
    <location>
        <begin position="366"/>
        <end position="384"/>
    </location>
</feature>
<organism evidence="9 10">
    <name type="scientific">Anopheles albimanus</name>
    <name type="common">New world malaria mosquito</name>
    <dbReference type="NCBI Taxonomy" id="7167"/>
    <lineage>
        <taxon>Eukaryota</taxon>
        <taxon>Metazoa</taxon>
        <taxon>Ecdysozoa</taxon>
        <taxon>Arthropoda</taxon>
        <taxon>Hexapoda</taxon>
        <taxon>Insecta</taxon>
        <taxon>Pterygota</taxon>
        <taxon>Neoptera</taxon>
        <taxon>Endopterygota</taxon>
        <taxon>Diptera</taxon>
        <taxon>Nematocera</taxon>
        <taxon>Culicoidea</taxon>
        <taxon>Culicidae</taxon>
        <taxon>Anophelinae</taxon>
        <taxon>Anopheles</taxon>
    </lineage>
</organism>
<evidence type="ECO:0000313" key="9">
    <source>
        <dbReference type="EnsemblMetazoa" id="AALB015554-PA"/>
    </source>
</evidence>
<comment type="subcellular location">
    <subcellularLocation>
        <location evidence="1 8">Cell membrane</location>
        <topology evidence="1 8">Multi-pass membrane protein</topology>
    </subcellularLocation>
</comment>
<evidence type="ECO:0000256" key="8">
    <source>
        <dbReference type="RuleBase" id="RU363108"/>
    </source>
</evidence>
<evidence type="ECO:0000256" key="6">
    <source>
        <dbReference type="ARBA" id="ARBA00023170"/>
    </source>
</evidence>
<dbReference type="Proteomes" id="UP000069272">
    <property type="component" value="Chromosome 2L"/>
</dbReference>
<dbReference type="Pfam" id="PF08395">
    <property type="entry name" value="7tm_7"/>
    <property type="match status" value="1"/>
</dbReference>
<dbReference type="KEGG" id="aali:118459100"/>
<keyword evidence="3 8" id="KW-0812">Transmembrane</keyword>
<name>A0A182FZX2_ANOAL</name>
<keyword evidence="6 8" id="KW-0675">Receptor</keyword>
<evidence type="ECO:0000256" key="4">
    <source>
        <dbReference type="ARBA" id="ARBA00022989"/>
    </source>
</evidence>
<dbReference type="GO" id="GO:0050909">
    <property type="term" value="P:sensory perception of taste"/>
    <property type="evidence" value="ECO:0007669"/>
    <property type="project" value="InterPro"/>
</dbReference>
<evidence type="ECO:0000313" key="10">
    <source>
        <dbReference type="Proteomes" id="UP000069272"/>
    </source>
</evidence>
<dbReference type="EnsemblMetazoa" id="AALB015554-RA">
    <property type="protein sequence ID" value="AALB015554-PA"/>
    <property type="gene ID" value="AALB015554"/>
</dbReference>
<feature type="transmembrane region" description="Helical" evidence="8">
    <location>
        <begin position="141"/>
        <end position="160"/>
    </location>
</feature>
<reference evidence="9" key="2">
    <citation type="submission" date="2022-08" db="UniProtKB">
        <authorList>
            <consortium name="EnsemblMetazoa"/>
        </authorList>
    </citation>
    <scope>IDENTIFICATION</scope>
    <source>
        <strain evidence="9">STECLA/ALBI9_A</strain>
    </source>
</reference>
<comment type="similarity">
    <text evidence="8">Belongs to the insect chemoreceptor superfamily. Gustatory receptor (GR) family.</text>
</comment>
<dbReference type="VEuPathDB" id="VectorBase:AALB015554"/>
<feature type="transmembrane region" description="Helical" evidence="8">
    <location>
        <begin position="292"/>
        <end position="311"/>
    </location>
</feature>
<sequence length="393" mass="45822">MNLLLPLLPTTRQLLSTVFVIFKWFGFIPFPFDCTKFKLLPASSRLPQIVFPVLQLLFYILFHAVVVLYRGEILNTELQILDMNDILKYCTELMAIIVILISIILQRNAHRAVWVKLTRLRKVFQKKELVDQFLRMYLAKFYVYMVWSGFIEVQVFRSVANSPSDVAYWAVVLILHAFVRLRHLYYLFFIDVLRLHLRQLSQRLTETAEYAKCLWSCGKQSEQYRLGHRRLVDDLLELKCVYGETWEMNDCINRSFGWSQICNFTGNFVQLSCDFYWCYVAAKGFSFEGCKVIFLTLLPTVGLLALLLYSAESCLRVGTSLGTLLLDFPSGNDAMINKIVYRFGLQMSQQKIYFTAHGLLDIDYKLLKMFATGIITYTTIFISFSQDISFQKT</sequence>
<dbReference type="GO" id="GO:0005886">
    <property type="term" value="C:plasma membrane"/>
    <property type="evidence" value="ECO:0007669"/>
    <property type="project" value="UniProtKB-SubCell"/>
</dbReference>
<evidence type="ECO:0000256" key="3">
    <source>
        <dbReference type="ARBA" id="ARBA00022692"/>
    </source>
</evidence>
<keyword evidence="5 8" id="KW-0472">Membrane</keyword>
<dbReference type="PANTHER" id="PTHR21143:SF104">
    <property type="entry name" value="GUSTATORY RECEPTOR 8A-RELATED"/>
    <property type="match status" value="1"/>
</dbReference>
<dbReference type="GO" id="GO:0030424">
    <property type="term" value="C:axon"/>
    <property type="evidence" value="ECO:0007669"/>
    <property type="project" value="TreeGrafter"/>
</dbReference>
<evidence type="ECO:0000256" key="2">
    <source>
        <dbReference type="ARBA" id="ARBA00022475"/>
    </source>
</evidence>
<dbReference type="InterPro" id="IPR013604">
    <property type="entry name" value="7TM_chemorcpt"/>
</dbReference>
<reference evidence="9 10" key="1">
    <citation type="journal article" date="2017" name="G3 (Bethesda)">
        <title>The Physical Genome Mapping of Anopheles albimanus Corrected Scaffold Misassemblies and Identified Interarm Rearrangements in Genus Anopheles.</title>
        <authorList>
            <person name="Artemov G.N."/>
            <person name="Peery A.N."/>
            <person name="Jiang X."/>
            <person name="Tu Z."/>
            <person name="Stegniy V.N."/>
            <person name="Sharakhova M.V."/>
            <person name="Sharakhov I.V."/>
        </authorList>
    </citation>
    <scope>NUCLEOTIDE SEQUENCE [LARGE SCALE GENOMIC DNA]</scope>
    <source>
        <strain evidence="9 10">ALBI9_A</strain>
    </source>
</reference>
<dbReference type="OrthoDB" id="6366728at2759"/>
<dbReference type="GO" id="GO:0007635">
    <property type="term" value="P:chemosensory behavior"/>
    <property type="evidence" value="ECO:0007669"/>
    <property type="project" value="TreeGrafter"/>
</dbReference>
<keyword evidence="4 8" id="KW-1133">Transmembrane helix</keyword>
<dbReference type="RefSeq" id="XP_035778057.1">
    <property type="nucleotide sequence ID" value="XM_035922164.1"/>
</dbReference>
<feature type="transmembrane region" description="Helical" evidence="8">
    <location>
        <begin position="86"/>
        <end position="105"/>
    </location>
</feature>
<feature type="transmembrane region" description="Helical" evidence="8">
    <location>
        <begin position="46"/>
        <end position="66"/>
    </location>
</feature>
<protein>
    <recommendedName>
        <fullName evidence="8">Gustatory receptor</fullName>
    </recommendedName>
</protein>
<evidence type="ECO:0000256" key="5">
    <source>
        <dbReference type="ARBA" id="ARBA00023136"/>
    </source>
</evidence>
<keyword evidence="10" id="KW-1185">Reference proteome</keyword>
<dbReference type="GO" id="GO:0008049">
    <property type="term" value="P:male courtship behavior"/>
    <property type="evidence" value="ECO:0007669"/>
    <property type="project" value="TreeGrafter"/>
</dbReference>
<comment type="function">
    <text evidence="8">Gustatory receptor which mediates acceptance or avoidance behavior, depending on its substrates.</text>
</comment>
<evidence type="ECO:0000256" key="7">
    <source>
        <dbReference type="ARBA" id="ARBA00023224"/>
    </source>
</evidence>
<proteinExistence type="inferred from homology"/>
<feature type="transmembrane region" description="Helical" evidence="8">
    <location>
        <begin position="14"/>
        <end position="34"/>
    </location>
</feature>